<keyword evidence="2" id="KW-0012">Acyltransferase</keyword>
<evidence type="ECO:0000313" key="5">
    <source>
        <dbReference type="Proteomes" id="UP000219215"/>
    </source>
</evidence>
<dbReference type="PROSITE" id="PS51186">
    <property type="entry name" value="GNAT"/>
    <property type="match status" value="1"/>
</dbReference>
<accession>A0A2C8FEE5</accession>
<dbReference type="InterPro" id="IPR016181">
    <property type="entry name" value="Acyl_CoA_acyltransferase"/>
</dbReference>
<protein>
    <submittedName>
        <fullName evidence="4">GNAT family N-acetyltransferase (Modular protein)</fullName>
    </submittedName>
</protein>
<dbReference type="KEGG" id="pprf:DPRO_3352"/>
<dbReference type="EMBL" id="LT907975">
    <property type="protein sequence ID" value="SOB60265.1"/>
    <property type="molecule type" value="Genomic_DNA"/>
</dbReference>
<dbReference type="InterPro" id="IPR045039">
    <property type="entry name" value="NSI-like"/>
</dbReference>
<proteinExistence type="predicted"/>
<dbReference type="GO" id="GO:0005737">
    <property type="term" value="C:cytoplasm"/>
    <property type="evidence" value="ECO:0007669"/>
    <property type="project" value="TreeGrafter"/>
</dbReference>
<organism evidence="4 5">
    <name type="scientific">Pseudodesulfovibrio profundus</name>
    <dbReference type="NCBI Taxonomy" id="57320"/>
    <lineage>
        <taxon>Bacteria</taxon>
        <taxon>Pseudomonadati</taxon>
        <taxon>Thermodesulfobacteriota</taxon>
        <taxon>Desulfovibrionia</taxon>
        <taxon>Desulfovibrionales</taxon>
        <taxon>Desulfovibrionaceae</taxon>
    </lineage>
</organism>
<sequence>MENFFDIPFVLLATNNILDVSFASNYSAIKTAREEAMTMTFKNIKTISPDQLKDLYLSVDWDSGNHPERLSQAIEGSDSVFTAWDGDKLVGLINVLSDGSIAAYVHYLLVRPEYQGEGIGKTLVDKVAEAYADCLHVVLVAYNEQIGFYEQCGFECPTNASPMFKTSLRI</sequence>
<gene>
    <name evidence="4" type="ORF">DPRO_3352</name>
</gene>
<keyword evidence="5" id="KW-1185">Reference proteome</keyword>
<evidence type="ECO:0000313" key="4">
    <source>
        <dbReference type="EMBL" id="SOB60265.1"/>
    </source>
</evidence>
<dbReference type="AlphaFoldDB" id="A0A2C8FEE5"/>
<dbReference type="CDD" id="cd04301">
    <property type="entry name" value="NAT_SF"/>
    <property type="match status" value="1"/>
</dbReference>
<dbReference type="Pfam" id="PF13673">
    <property type="entry name" value="Acetyltransf_10"/>
    <property type="match status" value="1"/>
</dbReference>
<feature type="domain" description="N-acetyltransferase" evidence="3">
    <location>
        <begin position="39"/>
        <end position="170"/>
    </location>
</feature>
<evidence type="ECO:0000256" key="1">
    <source>
        <dbReference type="ARBA" id="ARBA00022679"/>
    </source>
</evidence>
<reference evidence="5" key="1">
    <citation type="submission" date="2017-09" db="EMBL/GenBank/DDBJ databases">
        <authorList>
            <person name="Regsiter A."/>
            <person name="William W."/>
        </authorList>
    </citation>
    <scope>NUCLEOTIDE SEQUENCE [LARGE SCALE GENOMIC DNA]</scope>
    <source>
        <strain evidence="5">500-1</strain>
    </source>
</reference>
<dbReference type="InterPro" id="IPR000182">
    <property type="entry name" value="GNAT_dom"/>
</dbReference>
<evidence type="ECO:0000259" key="3">
    <source>
        <dbReference type="PROSITE" id="PS51186"/>
    </source>
</evidence>
<keyword evidence="1 4" id="KW-0808">Transferase</keyword>
<evidence type="ECO:0000256" key="2">
    <source>
        <dbReference type="ARBA" id="ARBA00023315"/>
    </source>
</evidence>
<dbReference type="PANTHER" id="PTHR43626:SF4">
    <property type="entry name" value="GCN5-RELATED N-ACETYLTRANSFERASE 2, CHLOROPLASTIC"/>
    <property type="match status" value="1"/>
</dbReference>
<name>A0A2C8FEE5_9BACT</name>
<dbReference type="Gene3D" id="3.40.630.30">
    <property type="match status" value="1"/>
</dbReference>
<dbReference type="GO" id="GO:0008080">
    <property type="term" value="F:N-acetyltransferase activity"/>
    <property type="evidence" value="ECO:0007669"/>
    <property type="project" value="InterPro"/>
</dbReference>
<dbReference type="PANTHER" id="PTHR43626">
    <property type="entry name" value="ACYL-COA N-ACYLTRANSFERASE"/>
    <property type="match status" value="1"/>
</dbReference>
<dbReference type="SUPFAM" id="SSF55729">
    <property type="entry name" value="Acyl-CoA N-acyltransferases (Nat)"/>
    <property type="match status" value="1"/>
</dbReference>
<dbReference type="Proteomes" id="UP000219215">
    <property type="component" value="Chromosome DPRO"/>
</dbReference>